<evidence type="ECO:0000256" key="2">
    <source>
        <dbReference type="ARBA" id="ARBA00022803"/>
    </source>
</evidence>
<dbReference type="PROSITE" id="PS50005">
    <property type="entry name" value="TPR"/>
    <property type="match status" value="3"/>
</dbReference>
<dbReference type="SUPFAM" id="SSF48452">
    <property type="entry name" value="TPR-like"/>
    <property type="match status" value="1"/>
</dbReference>
<feature type="repeat" description="TPR" evidence="3">
    <location>
        <begin position="75"/>
        <end position="108"/>
    </location>
</feature>
<dbReference type="GO" id="GO:0060090">
    <property type="term" value="F:molecular adaptor activity"/>
    <property type="evidence" value="ECO:0007669"/>
    <property type="project" value="TreeGrafter"/>
</dbReference>
<dbReference type="GO" id="GO:0072380">
    <property type="term" value="C:TRC complex"/>
    <property type="evidence" value="ECO:0007669"/>
    <property type="project" value="TreeGrafter"/>
</dbReference>
<reference evidence="6 7" key="1">
    <citation type="submission" date="2019-02" db="EMBL/GenBank/DDBJ databases">
        <title>Genome sequencing of the rare red list fungi Hericium alpestre (H. flagellum).</title>
        <authorList>
            <person name="Buettner E."/>
            <person name="Kellner H."/>
        </authorList>
    </citation>
    <scope>NUCLEOTIDE SEQUENCE [LARGE SCALE GENOMIC DNA]</scope>
    <source>
        <strain evidence="6 7">DSM 108284</strain>
    </source>
</reference>
<name>A0A4Z0A6J0_9AGAM</name>
<dbReference type="GO" id="GO:0006620">
    <property type="term" value="P:post-translational protein targeting to endoplasmic reticulum membrane"/>
    <property type="evidence" value="ECO:0007669"/>
    <property type="project" value="TreeGrafter"/>
</dbReference>
<dbReference type="STRING" id="135208.A0A4Z0A6J0"/>
<dbReference type="Pfam" id="PF13414">
    <property type="entry name" value="TPR_11"/>
    <property type="match status" value="1"/>
</dbReference>
<protein>
    <submittedName>
        <fullName evidence="6">Uncharacterized protein</fullName>
    </submittedName>
</protein>
<dbReference type="Proteomes" id="UP000298061">
    <property type="component" value="Unassembled WGS sequence"/>
</dbReference>
<dbReference type="InterPro" id="IPR019734">
    <property type="entry name" value="TPR_rpt"/>
</dbReference>
<keyword evidence="7" id="KW-1185">Reference proteome</keyword>
<evidence type="ECO:0000313" key="6">
    <source>
        <dbReference type="EMBL" id="TFY81881.1"/>
    </source>
</evidence>
<dbReference type="PANTHER" id="PTHR45831">
    <property type="entry name" value="LD24721P"/>
    <property type="match status" value="1"/>
</dbReference>
<feature type="coiled-coil region" evidence="4">
    <location>
        <begin position="382"/>
        <end position="409"/>
    </location>
</feature>
<dbReference type="GO" id="GO:0016020">
    <property type="term" value="C:membrane"/>
    <property type="evidence" value="ECO:0007669"/>
    <property type="project" value="TreeGrafter"/>
</dbReference>
<dbReference type="AlphaFoldDB" id="A0A4Z0A6J0"/>
<dbReference type="InterPro" id="IPR011990">
    <property type="entry name" value="TPR-like_helical_dom_sf"/>
</dbReference>
<dbReference type="SMART" id="SM00028">
    <property type="entry name" value="TPR"/>
    <property type="match status" value="3"/>
</dbReference>
<dbReference type="Gene3D" id="1.25.40.10">
    <property type="entry name" value="Tetratricopeptide repeat domain"/>
    <property type="match status" value="1"/>
</dbReference>
<evidence type="ECO:0000256" key="1">
    <source>
        <dbReference type="ARBA" id="ARBA00022737"/>
    </source>
</evidence>
<evidence type="ECO:0000256" key="3">
    <source>
        <dbReference type="PROSITE-ProRule" id="PRU00339"/>
    </source>
</evidence>
<keyword evidence="2 3" id="KW-0802">TPR repeat</keyword>
<dbReference type="EMBL" id="SFCI01000164">
    <property type="protein sequence ID" value="TFY81881.1"/>
    <property type="molecule type" value="Genomic_DNA"/>
</dbReference>
<evidence type="ECO:0000313" key="7">
    <source>
        <dbReference type="Proteomes" id="UP000298061"/>
    </source>
</evidence>
<evidence type="ECO:0000256" key="4">
    <source>
        <dbReference type="SAM" id="Coils"/>
    </source>
</evidence>
<sequence>MANQTTATQLKDEGNALFVRKQFKEAVQKYTAAIALDDSNATLYANRAACFQALKKYEGAMEDAKKATELDENYPKAWARLAKAQESLDRLHDATDSWQRALEKLPQENPSPADLTQKQTYEAALQALEARIAASYASSSNANQDDSDDDGAELPVPPTAGMKVIVDNGQTHFDRAQRLAPILRERGETMSSVFPLAEAGEWLRTGTRKIYELEENERMSSGVMGALEDVSSAILKEHRAFHYSKKDWLDRFFKQAQFEAHATDAPDLAKTDMNFVMSHSRRLYREGGWAAVNDALLTSIHYVIVVAYTMGEGLHRSSEAVFMLDKVLEVLKWAPQEWPDANRDGTGRLLPRSVVRTIRRLRLQHYMQALVRVGSKNERLTYDHALEEADALLEDIRQHQHEYINLDDKPGSPIAIFTYTMAYSFVIKGFINMRRGIDEYLNRGHKTSPVVKEFFLQAQKYYKEAAEIFPYDDERRPYFLTLSLMCLFRADAPLEQTLRRVPEINEAARQAKEIWELLPAFQRTVAQIERLNEFERTMRHKLDKRRITTAAVRCPPWSSLQNILDCEF</sequence>
<keyword evidence="1" id="KW-0677">Repeat</keyword>
<evidence type="ECO:0000256" key="5">
    <source>
        <dbReference type="SAM" id="MobiDB-lite"/>
    </source>
</evidence>
<accession>A0A4Z0A6J0</accession>
<proteinExistence type="predicted"/>
<comment type="caution">
    <text evidence="6">The sequence shown here is derived from an EMBL/GenBank/DDBJ whole genome shotgun (WGS) entry which is preliminary data.</text>
</comment>
<gene>
    <name evidence="6" type="ORF">EWM64_g2128</name>
</gene>
<dbReference type="InterPro" id="IPR047150">
    <property type="entry name" value="SGT"/>
</dbReference>
<organism evidence="6 7">
    <name type="scientific">Hericium alpestre</name>
    <dbReference type="NCBI Taxonomy" id="135208"/>
    <lineage>
        <taxon>Eukaryota</taxon>
        <taxon>Fungi</taxon>
        <taxon>Dikarya</taxon>
        <taxon>Basidiomycota</taxon>
        <taxon>Agaricomycotina</taxon>
        <taxon>Agaricomycetes</taxon>
        <taxon>Russulales</taxon>
        <taxon>Hericiaceae</taxon>
        <taxon>Hericium</taxon>
    </lineage>
</organism>
<feature type="region of interest" description="Disordered" evidence="5">
    <location>
        <begin position="137"/>
        <end position="158"/>
    </location>
</feature>
<dbReference type="OrthoDB" id="2423701at2759"/>
<dbReference type="PANTHER" id="PTHR45831:SF2">
    <property type="entry name" value="LD24721P"/>
    <property type="match status" value="1"/>
</dbReference>
<feature type="repeat" description="TPR" evidence="3">
    <location>
        <begin position="7"/>
        <end position="40"/>
    </location>
</feature>
<feature type="repeat" description="TPR" evidence="3">
    <location>
        <begin position="41"/>
        <end position="74"/>
    </location>
</feature>
<keyword evidence="4" id="KW-0175">Coiled coil</keyword>